<dbReference type="Proteomes" id="UP000754710">
    <property type="component" value="Unassembled WGS sequence"/>
</dbReference>
<dbReference type="GO" id="GO:0016740">
    <property type="term" value="F:transferase activity"/>
    <property type="evidence" value="ECO:0007669"/>
    <property type="project" value="UniProtKB-KW"/>
</dbReference>
<keyword evidence="1" id="KW-0808">Transferase</keyword>
<evidence type="ECO:0000313" key="2">
    <source>
        <dbReference type="Proteomes" id="UP000754710"/>
    </source>
</evidence>
<name>A0ABS7RMM1_9ACTN</name>
<reference evidence="1 2" key="1">
    <citation type="submission" date="2021-08" db="EMBL/GenBank/DDBJ databases">
        <title>Nocardioides bacterium WL0053 sp. nov., isolated from the sediment.</title>
        <authorList>
            <person name="Wang L."/>
            <person name="Zhang D."/>
            <person name="Zhang A."/>
        </authorList>
    </citation>
    <scope>NUCLEOTIDE SEQUENCE [LARGE SCALE GENOMIC DNA]</scope>
    <source>
        <strain evidence="1 2">WL0053</strain>
    </source>
</reference>
<evidence type="ECO:0000313" key="1">
    <source>
        <dbReference type="EMBL" id="MBY9076280.1"/>
    </source>
</evidence>
<dbReference type="SUPFAM" id="SSF52540">
    <property type="entry name" value="P-loop containing nucleoside triphosphate hydrolases"/>
    <property type="match status" value="1"/>
</dbReference>
<organism evidence="1 2">
    <name type="scientific">Nocardioides jiangsuensis</name>
    <dbReference type="NCBI Taxonomy" id="2866161"/>
    <lineage>
        <taxon>Bacteria</taxon>
        <taxon>Bacillati</taxon>
        <taxon>Actinomycetota</taxon>
        <taxon>Actinomycetes</taxon>
        <taxon>Propionibacteriales</taxon>
        <taxon>Nocardioidaceae</taxon>
        <taxon>Nocardioides</taxon>
    </lineage>
</organism>
<sequence>MSRTAPDAWERRVDDIAELLVWSALGQAPTLGAGRMICVDGRAGSGKTTLGHALRRAGQEVGTVRLLHMDDMYEGWGGLAEVGARVRRDLVTPLREGRAGGYHRYDWYRGAFAEWCPVEPVDLLVVEGVGSADSSYDDAITSLVWVEAPRELRVARGVGRDGEAVLPQWLRWMEDEDALFARERTRARADAVVDGTGESDRAVVFV</sequence>
<dbReference type="InterPro" id="IPR027417">
    <property type="entry name" value="P-loop_NTPase"/>
</dbReference>
<dbReference type="RefSeq" id="WP_221025940.1">
    <property type="nucleotide sequence ID" value="NZ_JAIEZQ010000002.1"/>
</dbReference>
<gene>
    <name evidence="1" type="ORF">K1X13_15710</name>
</gene>
<protein>
    <submittedName>
        <fullName evidence="1">4-amino-4-deoxy-L-arabinose transferase</fullName>
    </submittedName>
</protein>
<proteinExistence type="predicted"/>
<dbReference type="EMBL" id="JAIEZQ010000002">
    <property type="protein sequence ID" value="MBY9076280.1"/>
    <property type="molecule type" value="Genomic_DNA"/>
</dbReference>
<keyword evidence="2" id="KW-1185">Reference proteome</keyword>
<comment type="caution">
    <text evidence="1">The sequence shown here is derived from an EMBL/GenBank/DDBJ whole genome shotgun (WGS) entry which is preliminary data.</text>
</comment>
<dbReference type="Gene3D" id="3.40.50.300">
    <property type="entry name" value="P-loop containing nucleotide triphosphate hydrolases"/>
    <property type="match status" value="1"/>
</dbReference>
<accession>A0ABS7RMM1</accession>